<organism evidence="1 2">
    <name type="scientific">Mannheimia cairinae</name>
    <dbReference type="NCBI Taxonomy" id="3025936"/>
    <lineage>
        <taxon>Bacteria</taxon>
        <taxon>Pseudomonadati</taxon>
        <taxon>Pseudomonadota</taxon>
        <taxon>Gammaproteobacteria</taxon>
        <taxon>Pasteurellales</taxon>
        <taxon>Pasteurellaceae</taxon>
        <taxon>Mannheimia</taxon>
    </lineage>
</organism>
<sequence>MPKLTTLDELIASLPQEQQDKIHKLSEQLISEIDLKNIESEVGLAEKLGVFDIVN</sequence>
<protein>
    <submittedName>
        <fullName evidence="1">Uncharacterized protein</fullName>
    </submittedName>
</protein>
<accession>A0ABT5MNL2</accession>
<reference evidence="1 2" key="1">
    <citation type="submission" date="2023-02" db="EMBL/GenBank/DDBJ databases">
        <title>Mannheimia cairiniae sp. nov., a novel species of Mannheimia obtained from moscovy ducks (Cairina moschata) and reclassification of Mannheimia ovis as heterotypic synonym of Mannheimia pernigra.</title>
        <authorList>
            <person name="Christensen H."/>
        </authorList>
    </citation>
    <scope>NUCLEOTIDE SEQUENCE [LARGE SCALE GENOMIC DNA]</scope>
    <source>
        <strain evidence="1 2">AT1</strain>
    </source>
</reference>
<keyword evidence="2" id="KW-1185">Reference proteome</keyword>
<dbReference type="RefSeq" id="WP_273748462.1">
    <property type="nucleotide sequence ID" value="NZ_JAQSJE010000001.1"/>
</dbReference>
<gene>
    <name evidence="1" type="ORF">PTQ27_01040</name>
</gene>
<evidence type="ECO:0000313" key="1">
    <source>
        <dbReference type="EMBL" id="MDD0823059.1"/>
    </source>
</evidence>
<evidence type="ECO:0000313" key="2">
    <source>
        <dbReference type="Proteomes" id="UP001221909"/>
    </source>
</evidence>
<comment type="caution">
    <text evidence="1">The sequence shown here is derived from an EMBL/GenBank/DDBJ whole genome shotgun (WGS) entry which is preliminary data.</text>
</comment>
<proteinExistence type="predicted"/>
<name>A0ABT5MNL2_9PAST</name>
<dbReference type="Proteomes" id="UP001221909">
    <property type="component" value="Unassembled WGS sequence"/>
</dbReference>
<dbReference type="EMBL" id="JAQSJE010000001">
    <property type="protein sequence ID" value="MDD0823059.1"/>
    <property type="molecule type" value="Genomic_DNA"/>
</dbReference>